<dbReference type="Proteomes" id="UP000095059">
    <property type="component" value="Unassembled WGS sequence"/>
</dbReference>
<reference evidence="3 4" key="1">
    <citation type="journal article" date="2012" name="Science">
        <title>Ecological populations of bacteria act as socially cohesive units of antibiotic production and resistance.</title>
        <authorList>
            <person name="Cordero O.X."/>
            <person name="Wildschutte H."/>
            <person name="Kirkup B."/>
            <person name="Proehl S."/>
            <person name="Ngo L."/>
            <person name="Hussain F."/>
            <person name="Le Roux F."/>
            <person name="Mincer T."/>
            <person name="Polz M.F."/>
        </authorList>
    </citation>
    <scope>NUCLEOTIDE SEQUENCE [LARGE SCALE GENOMIC DNA]</scope>
    <source>
        <strain evidence="3 4">5S-186</strain>
    </source>
</reference>
<evidence type="ECO:0008006" key="5">
    <source>
        <dbReference type="Google" id="ProtNLM"/>
    </source>
</evidence>
<feature type="chain" id="PRO_5045500858" description="Big-1 domain-containing protein" evidence="2">
    <location>
        <begin position="27"/>
        <end position="865"/>
    </location>
</feature>
<proteinExistence type="predicted"/>
<sequence length="865" mass="94113">MLFGINRTKKPMYLGFLLSTILTACGGESSDTNSTENTGISGPGTSETGNITISAQDATFSTAIKPSEDYVVDLSEHVRLSDRSQFYVSDVEPLSNDYKCDVKSITTTGFIVSAEAAKVCDYRYHVTSGATISMQMNSGMVYSEQSSNTGLTTTSAISRVAVSSSPGTTELTPISETTLLDTPKTIDILQKMSEVGVNIDTVNFTLQSSVILPFGHNSSAVVDAASNTITYTPESGFTGIDRILYNYEDAAAGEILMGTIDVAVAHSANEGLVIQDDITYTTVETDKQVVIDISPYVTSLDGDDYQLVYVDSFNADTNLLNPNDVNNKEFTFITSLYENHYVSFSVSDHNGAYTMGLIKVPTYDAGFYGTWNGVALGAFWYTRPQTENAAIQNGFIYSDTIDDTTYTPTMTMALFSYTEAQNGCSSLGHLATVDEMTSLFNEGVKLSYDWPVTKEYLADDNGSGKIINMQSGAISDPAVGQYYLATCVTDGFTVVSSTTTDTTANDIDQAEVVFSYSVGAADATFAPSPNETMLFTVDSNTAKVDVASGITDANGQASVRVTNTISELVKVCAEVGADQACSNVMFVADQSTAVIVSADNNVSGWVTGSNGLMDVSATVTDVNGNIIENAVVSIDKLRDENTDSLSFNNTSAMTDQDGIAHFQVVNNERDYTDFVRLEFTHEIASNNTTSTLTDDLLFGSWQWSEPLSIKIHPFREGDANFSCSNRFGSTYRGLTLAEIQEWKLAYDNGDLTLDTNWRKDPILVQLDYWLKDGGDFYADARNSMSFWVGDVNTQRRNAIRYNQMNYNAIGTRWGTEISGDLKNIIGWNFESAQIAASVLAWEIAPTTYNVNYTQLCFSNYADIVF</sequence>
<keyword evidence="2" id="KW-0732">Signal</keyword>
<accession>A0ABX3B1X4</accession>
<evidence type="ECO:0000256" key="2">
    <source>
        <dbReference type="SAM" id="SignalP"/>
    </source>
</evidence>
<evidence type="ECO:0000313" key="3">
    <source>
        <dbReference type="EMBL" id="OEF22522.1"/>
    </source>
</evidence>
<dbReference type="RefSeq" id="WP_017021980.1">
    <property type="nucleotide sequence ID" value="NZ_AJYJ02000014.1"/>
</dbReference>
<feature type="signal peptide" evidence="2">
    <location>
        <begin position="1"/>
        <end position="26"/>
    </location>
</feature>
<dbReference type="SUPFAM" id="SSF49373">
    <property type="entry name" value="Invasin/intimin cell-adhesion fragments"/>
    <property type="match status" value="1"/>
</dbReference>
<comment type="caution">
    <text evidence="3">The sequence shown here is derived from an EMBL/GenBank/DDBJ whole genome shotgun (WGS) entry which is preliminary data.</text>
</comment>
<dbReference type="InterPro" id="IPR013783">
    <property type="entry name" value="Ig-like_fold"/>
</dbReference>
<feature type="region of interest" description="Disordered" evidence="1">
    <location>
        <begin position="29"/>
        <end position="49"/>
    </location>
</feature>
<organism evidence="3 4">
    <name type="scientific">Aliivibrio logei 5S-186</name>
    <dbReference type="NCBI Taxonomy" id="626086"/>
    <lineage>
        <taxon>Bacteria</taxon>
        <taxon>Pseudomonadati</taxon>
        <taxon>Pseudomonadota</taxon>
        <taxon>Gammaproteobacteria</taxon>
        <taxon>Vibrionales</taxon>
        <taxon>Vibrionaceae</taxon>
        <taxon>Aliivibrio</taxon>
    </lineage>
</organism>
<dbReference type="Gene3D" id="2.60.40.10">
    <property type="entry name" value="Immunoglobulins"/>
    <property type="match status" value="1"/>
</dbReference>
<evidence type="ECO:0000313" key="4">
    <source>
        <dbReference type="Proteomes" id="UP000095059"/>
    </source>
</evidence>
<evidence type="ECO:0000256" key="1">
    <source>
        <dbReference type="SAM" id="MobiDB-lite"/>
    </source>
</evidence>
<keyword evidence="4" id="KW-1185">Reference proteome</keyword>
<dbReference type="PROSITE" id="PS51257">
    <property type="entry name" value="PROKAR_LIPOPROTEIN"/>
    <property type="match status" value="1"/>
</dbReference>
<dbReference type="EMBL" id="AJYJ02000014">
    <property type="protein sequence ID" value="OEF22522.1"/>
    <property type="molecule type" value="Genomic_DNA"/>
</dbReference>
<name>A0ABX3B1X4_ALILO</name>
<protein>
    <recommendedName>
        <fullName evidence="5">Big-1 domain-containing protein</fullName>
    </recommendedName>
</protein>
<gene>
    <name evidence="3" type="ORF">A1Q5_15715</name>
</gene>
<dbReference type="InterPro" id="IPR008964">
    <property type="entry name" value="Invasin/intimin_cell_adhesion"/>
</dbReference>